<dbReference type="PANTHER" id="PTHR38165:SF1">
    <property type="entry name" value="GLUCANASE B"/>
    <property type="match status" value="1"/>
</dbReference>
<proteinExistence type="predicted"/>
<dbReference type="InterPro" id="IPR032477">
    <property type="entry name" value="Glyco_hydro_64"/>
</dbReference>
<reference evidence="4" key="2">
    <citation type="submission" date="2020-04" db="EMBL/GenBank/DDBJ databases">
        <authorList>
            <consortium name="NCBI Genome Project"/>
        </authorList>
    </citation>
    <scope>NUCLEOTIDE SEQUENCE</scope>
    <source>
        <strain evidence="4">CBS 342.82</strain>
    </source>
</reference>
<gene>
    <name evidence="4" type="ORF">K489DRAFT_388702</name>
</gene>
<sequence>MPNSLEIVLKNDSDSANLFAYVTGIAIQHSGKRCLIKSNGKDVYFPKSPSKILSPLGEDCAIALGAPGGATNITIPQIAGGRIWISEGPLTFLLNPGPALVEPSVLNPSDPNAKVSFGFCEFTLDPGQLYANISYVDFVPRIPIALTLKERSGKVQTVSGMAPDGIDRMADDLVEQAKKDNKPWDKLVVRDDDRVLRILNATHGGAVGANFSGYYEPYVEEVWKKYSKGSNFKLDTQAGQGVLDAHVNSKGDLVIGKEAFQKPSTADIFGCNSGPFTTGSSPVRNAIIPRLASGFVRSTYLVTDEQPSTPDTFYTQDPTNHYARLVHQHNIDKKGYAYAYDDCVKGPEDQSGKVNAGDPTVFTVTVGGKSAAANDGAPATAKPEEAPSAATTSAAPGNGDKRDSLKGKLLQGLKQKLLR</sequence>
<dbReference type="Gene3D" id="2.60.110.10">
    <property type="entry name" value="Thaumatin"/>
    <property type="match status" value="1"/>
</dbReference>
<dbReference type="PANTHER" id="PTHR38165">
    <property type="match status" value="1"/>
</dbReference>
<dbReference type="PROSITE" id="PS52006">
    <property type="entry name" value="GH64"/>
    <property type="match status" value="1"/>
</dbReference>
<name>A0A6J3M4H4_9PEZI</name>
<keyword evidence="4" id="KW-0378">Hydrolase</keyword>
<dbReference type="InterPro" id="IPR037176">
    <property type="entry name" value="Osmotin/thaumatin-like_sf"/>
</dbReference>
<feature type="domain" description="GH64" evidence="2">
    <location>
        <begin position="2"/>
        <end position="368"/>
    </location>
</feature>
<organism evidence="4">
    <name type="scientific">Dissoconium aciculare CBS 342.82</name>
    <dbReference type="NCBI Taxonomy" id="1314786"/>
    <lineage>
        <taxon>Eukaryota</taxon>
        <taxon>Fungi</taxon>
        <taxon>Dikarya</taxon>
        <taxon>Ascomycota</taxon>
        <taxon>Pezizomycotina</taxon>
        <taxon>Dothideomycetes</taxon>
        <taxon>Dothideomycetidae</taxon>
        <taxon>Mycosphaerellales</taxon>
        <taxon>Dissoconiaceae</taxon>
        <taxon>Dissoconium</taxon>
    </lineage>
</organism>
<dbReference type="GO" id="GO:0016787">
    <property type="term" value="F:hydrolase activity"/>
    <property type="evidence" value="ECO:0007669"/>
    <property type="project" value="UniProtKB-KW"/>
</dbReference>
<dbReference type="RefSeq" id="XP_033459844.1">
    <property type="nucleotide sequence ID" value="XM_033606439.1"/>
</dbReference>
<evidence type="ECO:0000259" key="2">
    <source>
        <dbReference type="PROSITE" id="PS52006"/>
    </source>
</evidence>
<feature type="region of interest" description="Disordered" evidence="1">
    <location>
        <begin position="370"/>
        <end position="419"/>
    </location>
</feature>
<reference evidence="4" key="3">
    <citation type="submission" date="2025-08" db="UniProtKB">
        <authorList>
            <consortium name="RefSeq"/>
        </authorList>
    </citation>
    <scope>IDENTIFICATION</scope>
    <source>
        <strain evidence="4">CBS 342.82</strain>
    </source>
</reference>
<keyword evidence="3" id="KW-1185">Reference proteome</keyword>
<feature type="compositionally biased region" description="Low complexity" evidence="1">
    <location>
        <begin position="407"/>
        <end position="419"/>
    </location>
</feature>
<dbReference type="Pfam" id="PF16483">
    <property type="entry name" value="Glyco_hydro_64"/>
    <property type="match status" value="1"/>
</dbReference>
<accession>A0A6J3M4H4</accession>
<dbReference type="AlphaFoldDB" id="A0A6J3M4H4"/>
<dbReference type="OrthoDB" id="5290283at2759"/>
<reference evidence="4" key="1">
    <citation type="submission" date="2020-01" db="EMBL/GenBank/DDBJ databases">
        <authorList>
            <consortium name="DOE Joint Genome Institute"/>
            <person name="Haridas S."/>
            <person name="Albert R."/>
            <person name="Binder M."/>
            <person name="Bloem J."/>
            <person name="Labutti K."/>
            <person name="Salamov A."/>
            <person name="Andreopoulos B."/>
            <person name="Baker S.E."/>
            <person name="Barry K."/>
            <person name="Bills G."/>
            <person name="Bluhm B.H."/>
            <person name="Cannon C."/>
            <person name="Castanera R."/>
            <person name="Culley D.E."/>
            <person name="Daum C."/>
            <person name="Ezra D."/>
            <person name="Gonzalez J.B."/>
            <person name="Henrissat B."/>
            <person name="Kuo A."/>
            <person name="Liang C."/>
            <person name="Lipzen A."/>
            <person name="Lutzoni F."/>
            <person name="Magnuson J."/>
            <person name="Mondo S."/>
            <person name="Nolan M."/>
            <person name="Ohm R."/>
            <person name="Pangilinan J."/>
            <person name="Park H.-J."/>
            <person name="Ramirez L."/>
            <person name="Alfaro M."/>
            <person name="Sun H."/>
            <person name="Tritt A."/>
            <person name="Yoshinaga Y."/>
            <person name="Zwiers L.-H."/>
            <person name="Turgeon B.G."/>
            <person name="Goodwin S.B."/>
            <person name="Spatafora J.W."/>
            <person name="Crous P.W."/>
            <person name="Grigoriev I.V."/>
        </authorList>
    </citation>
    <scope>NUCLEOTIDE SEQUENCE</scope>
    <source>
        <strain evidence="4">CBS 342.82</strain>
    </source>
</reference>
<dbReference type="InterPro" id="IPR037398">
    <property type="entry name" value="Glyco_hydro_64_fam"/>
</dbReference>
<dbReference type="GeneID" id="54364239"/>
<evidence type="ECO:0000256" key="1">
    <source>
        <dbReference type="SAM" id="MobiDB-lite"/>
    </source>
</evidence>
<evidence type="ECO:0000313" key="3">
    <source>
        <dbReference type="Proteomes" id="UP000504637"/>
    </source>
</evidence>
<protein>
    <submittedName>
        <fullName evidence="4">Glycoside hydrolase family 64 protein</fullName>
    </submittedName>
</protein>
<dbReference type="Proteomes" id="UP000504637">
    <property type="component" value="Unplaced"/>
</dbReference>
<feature type="compositionally biased region" description="Low complexity" evidence="1">
    <location>
        <begin position="386"/>
        <end position="396"/>
    </location>
</feature>
<dbReference type="InterPro" id="IPR042517">
    <property type="entry name" value="Glyco_hydro_64_N_2"/>
</dbReference>
<evidence type="ECO:0000313" key="4">
    <source>
        <dbReference type="RefSeq" id="XP_033459844.1"/>
    </source>
</evidence>
<dbReference type="Gene3D" id="3.30.920.50">
    <property type="entry name" value="Beta-1,3-glucanase, C-terminal domain"/>
    <property type="match status" value="1"/>
</dbReference>